<dbReference type="OrthoDB" id="5344169at2759"/>
<dbReference type="PROSITE" id="PS50888">
    <property type="entry name" value="BHLH"/>
    <property type="match status" value="1"/>
</dbReference>
<feature type="domain" description="BHLH" evidence="2">
    <location>
        <begin position="562"/>
        <end position="635"/>
    </location>
</feature>
<name>A0A8E2JNQ2_9PEZI</name>
<dbReference type="SUPFAM" id="SSF47459">
    <property type="entry name" value="HLH, helix-loop-helix DNA-binding domain"/>
    <property type="match status" value="1"/>
</dbReference>
<evidence type="ECO:0000313" key="3">
    <source>
        <dbReference type="EMBL" id="OCL04040.1"/>
    </source>
</evidence>
<dbReference type="GO" id="GO:0046983">
    <property type="term" value="F:protein dimerization activity"/>
    <property type="evidence" value="ECO:0007669"/>
    <property type="project" value="InterPro"/>
</dbReference>
<dbReference type="Proteomes" id="UP000250140">
    <property type="component" value="Unassembled WGS sequence"/>
</dbReference>
<sequence>MNEAANSSWSGAEQYDPMASVAEQDFGNLIDFDIDLDFAVYGANGSNAQDNNQQLTELADSLDMQHFSPSISNEHRDATNGAPTQQQNGIITNAMSQPGNSFYDFNMPAYSQPAQSQIPYSTAQDPTFHSHAGVPPTPNSVEMHGDAARYLQQLDPQTRAFFEQRYQLRKEDVAFTPLVSPAVTPHDSRFQMSEYTTVPGAYFSPLTSPALKAQNQQNKGSYQQSQYNTSGSSAGTSPVDIDVDMLAEAAISQPEPARRLRSNKRNAPRSSSSSNRVRQSPIVKPSRRKGTLSSTIQPKEVSDLLDEAQKSQTTHTNSNNLPLPQSRDSSEGESISPEPLSEMRPPPRPGSVTHSPAITAKSGHTSALPNVSAPGMSPATPASLMRLQQSPSFTRQDVLPMLDDISLPEAASSFSRPSLSRLDTVIQDEDQSTPRIPARKTPKLGPLSTPSAGAALSGKPSPMLSALASPTSPGFAINGNKKADSKNGRMNKKRNSTSSALVSPALRPKISPSIKPLLPEGAIADDTHALLLASKSNYQNILDGTTVPGVTYPTSLSTNLTSKRTSHKIAEQGRRNRINTALQEMQSLLPSPQITAKDAKSPDGSGGSGAGSTAQQQSNSKAATVESAIEYIKTLQKRMDEQDQLVTEKDKLISEKDKEMEALRKELKELAASRKCNPSTEAATETATKKEGGTGAEMEDGT</sequence>
<feature type="region of interest" description="Disordered" evidence="1">
    <location>
        <begin position="251"/>
        <end position="382"/>
    </location>
</feature>
<dbReference type="SMART" id="SM00353">
    <property type="entry name" value="HLH"/>
    <property type="match status" value="1"/>
</dbReference>
<accession>A0A8E2JNQ2</accession>
<dbReference type="Pfam" id="PF00010">
    <property type="entry name" value="HLH"/>
    <property type="match status" value="1"/>
</dbReference>
<feature type="region of interest" description="Disordered" evidence="1">
    <location>
        <begin position="212"/>
        <end position="239"/>
    </location>
</feature>
<organism evidence="3 4">
    <name type="scientific">Glonium stellatum</name>
    <dbReference type="NCBI Taxonomy" id="574774"/>
    <lineage>
        <taxon>Eukaryota</taxon>
        <taxon>Fungi</taxon>
        <taxon>Dikarya</taxon>
        <taxon>Ascomycota</taxon>
        <taxon>Pezizomycotina</taxon>
        <taxon>Dothideomycetes</taxon>
        <taxon>Pleosporomycetidae</taxon>
        <taxon>Gloniales</taxon>
        <taxon>Gloniaceae</taxon>
        <taxon>Glonium</taxon>
    </lineage>
</organism>
<dbReference type="Gene3D" id="4.10.280.10">
    <property type="entry name" value="Helix-loop-helix DNA-binding domain"/>
    <property type="match status" value="1"/>
</dbReference>
<feature type="region of interest" description="Disordered" evidence="1">
    <location>
        <begin position="413"/>
        <end position="502"/>
    </location>
</feature>
<feature type="compositionally biased region" description="Polar residues" evidence="1">
    <location>
        <begin position="213"/>
        <end position="236"/>
    </location>
</feature>
<dbReference type="CDD" id="cd11392">
    <property type="entry name" value="bHLH_ScPHO4_like"/>
    <property type="match status" value="1"/>
</dbReference>
<gene>
    <name evidence="3" type="ORF">AOQ84DRAFT_129080</name>
</gene>
<feature type="compositionally biased region" description="Polar residues" evidence="1">
    <location>
        <begin position="352"/>
        <end position="369"/>
    </location>
</feature>
<feature type="region of interest" description="Disordered" evidence="1">
    <location>
        <begin position="590"/>
        <end position="625"/>
    </location>
</feature>
<protein>
    <recommendedName>
        <fullName evidence="2">BHLH domain-containing protein</fullName>
    </recommendedName>
</protein>
<evidence type="ECO:0000313" key="4">
    <source>
        <dbReference type="Proteomes" id="UP000250140"/>
    </source>
</evidence>
<evidence type="ECO:0000256" key="1">
    <source>
        <dbReference type="SAM" id="MobiDB-lite"/>
    </source>
</evidence>
<proteinExistence type="predicted"/>
<feature type="compositionally biased region" description="Polar residues" evidence="1">
    <location>
        <begin position="310"/>
        <end position="327"/>
    </location>
</feature>
<dbReference type="InterPro" id="IPR011598">
    <property type="entry name" value="bHLH_dom"/>
</dbReference>
<keyword evidence="4" id="KW-1185">Reference proteome</keyword>
<feature type="compositionally biased region" description="Low complexity" evidence="1">
    <location>
        <begin position="611"/>
        <end position="620"/>
    </location>
</feature>
<evidence type="ECO:0000259" key="2">
    <source>
        <dbReference type="PROSITE" id="PS50888"/>
    </source>
</evidence>
<feature type="compositionally biased region" description="Low complexity" evidence="1">
    <location>
        <begin position="268"/>
        <end position="280"/>
    </location>
</feature>
<dbReference type="EMBL" id="KV750619">
    <property type="protein sequence ID" value="OCL04040.1"/>
    <property type="molecule type" value="Genomic_DNA"/>
</dbReference>
<dbReference type="InterPro" id="IPR036638">
    <property type="entry name" value="HLH_DNA-bd_sf"/>
</dbReference>
<feature type="region of interest" description="Disordered" evidence="1">
    <location>
        <begin position="672"/>
        <end position="702"/>
    </location>
</feature>
<reference evidence="3 4" key="1">
    <citation type="journal article" date="2016" name="Nat. Commun.">
        <title>Ectomycorrhizal ecology is imprinted in the genome of the dominant symbiotic fungus Cenococcum geophilum.</title>
        <authorList>
            <consortium name="DOE Joint Genome Institute"/>
            <person name="Peter M."/>
            <person name="Kohler A."/>
            <person name="Ohm R.A."/>
            <person name="Kuo A."/>
            <person name="Krutzmann J."/>
            <person name="Morin E."/>
            <person name="Arend M."/>
            <person name="Barry K.W."/>
            <person name="Binder M."/>
            <person name="Choi C."/>
            <person name="Clum A."/>
            <person name="Copeland A."/>
            <person name="Grisel N."/>
            <person name="Haridas S."/>
            <person name="Kipfer T."/>
            <person name="LaButti K."/>
            <person name="Lindquist E."/>
            <person name="Lipzen A."/>
            <person name="Maire R."/>
            <person name="Meier B."/>
            <person name="Mihaltcheva S."/>
            <person name="Molinier V."/>
            <person name="Murat C."/>
            <person name="Poggeler S."/>
            <person name="Quandt C.A."/>
            <person name="Sperisen C."/>
            <person name="Tritt A."/>
            <person name="Tisserant E."/>
            <person name="Crous P.W."/>
            <person name="Henrissat B."/>
            <person name="Nehls U."/>
            <person name="Egli S."/>
            <person name="Spatafora J.W."/>
            <person name="Grigoriev I.V."/>
            <person name="Martin F.M."/>
        </authorList>
    </citation>
    <scope>NUCLEOTIDE SEQUENCE [LARGE SCALE GENOMIC DNA]</scope>
    <source>
        <strain evidence="3 4">CBS 207.34</strain>
    </source>
</reference>
<dbReference type="AlphaFoldDB" id="A0A8E2JNQ2"/>